<dbReference type="GO" id="GO:1990904">
    <property type="term" value="C:ribonucleoprotein complex"/>
    <property type="evidence" value="ECO:0007669"/>
    <property type="project" value="UniProtKB-KW"/>
</dbReference>
<name>A0A543IYY6_9ACTN</name>
<dbReference type="InterPro" id="IPR037214">
    <property type="entry name" value="TROVE_dom_sf"/>
</dbReference>
<evidence type="ECO:0000256" key="7">
    <source>
        <dbReference type="SAM" id="MobiDB-lite"/>
    </source>
</evidence>
<sequence>MAKFNKVGTKASVSSPVRTERVPSGRTHEGAPGYARDAKSELFLLAVSNMVGEDTFYERAHHRDARFRDLVHQVAVEDVEWLAGFLPWLRTEANMRSAPIVAALEAVAARLALGLHGGNRRLVASVLQRADEPGEALAYWTANHGRAVPKPVKRGIADAVRRLYNERSLLKYDGDTRAFRFADVIELTHPAPAPDKPWQGDLFAHALDRRHERDKPIPRSLRVLRERAELMALPVAERRAALADVDRLARAGITWEALAGWLQGPLDAEAWCAVIPSMGYMALLRNLRNFDQAGVPDEVAERVAAKLADPGEVARSRQLPFRFLTAYRNAPSLRWGHALDRALRLATGNIPAFGGRTLVLVDTSASMSCGAVSARSSVRPVEAAALFGVALAARGANVDLYGFADDVFEHGVVRGGSVLKQVDEFCRRIGEVGHGTRIADALRRTYRGHDRVVVFTDMQTMTGHHGLEVTDAVPAHVPLYGFNLVGYKHAMMPTGARNRHEIGGFSDATFRLIPLLEAGENARWPWL</sequence>
<dbReference type="GO" id="GO:0003723">
    <property type="term" value="F:RNA binding"/>
    <property type="evidence" value="ECO:0007669"/>
    <property type="project" value="UniProtKB-KW"/>
</dbReference>
<accession>A0A543IYY6</accession>
<evidence type="ECO:0000256" key="4">
    <source>
        <dbReference type="ARBA" id="ARBA00022723"/>
    </source>
</evidence>
<gene>
    <name evidence="9" type="ORF">FHX40_2510</name>
</gene>
<evidence type="ECO:0000256" key="5">
    <source>
        <dbReference type="ARBA" id="ARBA00022884"/>
    </source>
</evidence>
<feature type="compositionally biased region" description="Basic and acidic residues" evidence="7">
    <location>
        <begin position="18"/>
        <end position="29"/>
    </location>
</feature>
<keyword evidence="3" id="KW-0963">Cytoplasm</keyword>
<evidence type="ECO:0000313" key="10">
    <source>
        <dbReference type="Proteomes" id="UP000319213"/>
    </source>
</evidence>
<dbReference type="EMBL" id="VFPQ01000001">
    <property type="protein sequence ID" value="TQM75792.1"/>
    <property type="molecule type" value="Genomic_DNA"/>
</dbReference>
<dbReference type="SUPFAM" id="SSF53300">
    <property type="entry name" value="vWA-like"/>
    <property type="match status" value="1"/>
</dbReference>
<dbReference type="InterPro" id="IPR008858">
    <property type="entry name" value="TROVE_dom"/>
</dbReference>
<keyword evidence="10" id="KW-1185">Reference proteome</keyword>
<comment type="subcellular location">
    <subcellularLocation>
        <location evidence="1">Cytoplasm</location>
    </subcellularLocation>
</comment>
<dbReference type="Proteomes" id="UP000319213">
    <property type="component" value="Unassembled WGS sequence"/>
</dbReference>
<dbReference type="GO" id="GO:0005737">
    <property type="term" value="C:cytoplasm"/>
    <property type="evidence" value="ECO:0007669"/>
    <property type="project" value="UniProtKB-SubCell"/>
</dbReference>
<dbReference type="PANTHER" id="PTHR14202">
    <property type="entry name" value="60 KDA RIBONUCLEOPROTEIN SSA/RO"/>
    <property type="match status" value="1"/>
</dbReference>
<proteinExistence type="inferred from homology"/>
<dbReference type="Pfam" id="PF05731">
    <property type="entry name" value="TROVE"/>
    <property type="match status" value="1"/>
</dbReference>
<comment type="similarity">
    <text evidence="2">Belongs to the Ro 60 kDa family.</text>
</comment>
<feature type="domain" description="TROVE" evidence="8">
    <location>
        <begin position="25"/>
        <end position="355"/>
    </location>
</feature>
<dbReference type="AlphaFoldDB" id="A0A543IYY6"/>
<dbReference type="GO" id="GO:0046872">
    <property type="term" value="F:metal ion binding"/>
    <property type="evidence" value="ECO:0007669"/>
    <property type="project" value="UniProtKB-KW"/>
</dbReference>
<dbReference type="OrthoDB" id="208855at2"/>
<keyword evidence="6" id="KW-0687">Ribonucleoprotein</keyword>
<reference evidence="9 10" key="1">
    <citation type="submission" date="2019-06" db="EMBL/GenBank/DDBJ databases">
        <title>Sequencing the genomes of 1000 actinobacteria strains.</title>
        <authorList>
            <person name="Klenk H.-P."/>
        </authorList>
    </citation>
    <scope>NUCLEOTIDE SEQUENCE [LARGE SCALE GENOMIC DNA]</scope>
    <source>
        <strain evidence="9 10">DSM 43186</strain>
    </source>
</reference>
<dbReference type="InterPro" id="IPR036465">
    <property type="entry name" value="vWFA_dom_sf"/>
</dbReference>
<dbReference type="PANTHER" id="PTHR14202:SF0">
    <property type="entry name" value="RNA-BINDING PROTEIN RO60"/>
    <property type="match status" value="1"/>
</dbReference>
<evidence type="ECO:0000313" key="9">
    <source>
        <dbReference type="EMBL" id="TQM75792.1"/>
    </source>
</evidence>
<evidence type="ECO:0000256" key="1">
    <source>
        <dbReference type="ARBA" id="ARBA00004496"/>
    </source>
</evidence>
<organism evidence="9 10">
    <name type="scientific">Thermopolyspora flexuosa</name>
    <dbReference type="NCBI Taxonomy" id="103836"/>
    <lineage>
        <taxon>Bacteria</taxon>
        <taxon>Bacillati</taxon>
        <taxon>Actinomycetota</taxon>
        <taxon>Actinomycetes</taxon>
        <taxon>Streptosporangiales</taxon>
        <taxon>Streptosporangiaceae</taxon>
        <taxon>Thermopolyspora</taxon>
    </lineage>
</organism>
<dbReference type="InterPro" id="IPR040322">
    <property type="entry name" value="TROVE2"/>
</dbReference>
<dbReference type="SUPFAM" id="SSF140864">
    <property type="entry name" value="TROVE domain-like"/>
    <property type="match status" value="1"/>
</dbReference>
<feature type="region of interest" description="Disordered" evidence="7">
    <location>
        <begin position="1"/>
        <end position="33"/>
    </location>
</feature>
<evidence type="ECO:0000256" key="2">
    <source>
        <dbReference type="ARBA" id="ARBA00007814"/>
    </source>
</evidence>
<keyword evidence="4" id="KW-0479">Metal-binding</keyword>
<evidence type="ECO:0000256" key="6">
    <source>
        <dbReference type="ARBA" id="ARBA00023274"/>
    </source>
</evidence>
<protein>
    <submittedName>
        <fullName evidence="9">TROVE domain-containing protein</fullName>
    </submittedName>
</protein>
<evidence type="ECO:0000259" key="8">
    <source>
        <dbReference type="PROSITE" id="PS50988"/>
    </source>
</evidence>
<comment type="caution">
    <text evidence="9">The sequence shown here is derived from an EMBL/GenBank/DDBJ whole genome shotgun (WGS) entry which is preliminary data.</text>
</comment>
<dbReference type="RefSeq" id="WP_142259753.1">
    <property type="nucleotide sequence ID" value="NZ_BMPV01000001.1"/>
</dbReference>
<evidence type="ECO:0000256" key="3">
    <source>
        <dbReference type="ARBA" id="ARBA00022490"/>
    </source>
</evidence>
<dbReference type="Gene3D" id="3.40.50.410">
    <property type="entry name" value="von Willebrand factor, type A domain"/>
    <property type="match status" value="1"/>
</dbReference>
<keyword evidence="5" id="KW-0694">RNA-binding</keyword>
<dbReference type="PROSITE" id="PS50988">
    <property type="entry name" value="TROVE"/>
    <property type="match status" value="1"/>
</dbReference>